<name>A0ABD1YK28_9MARC</name>
<organism evidence="7 8">
    <name type="scientific">Riccia fluitans</name>
    <dbReference type="NCBI Taxonomy" id="41844"/>
    <lineage>
        <taxon>Eukaryota</taxon>
        <taxon>Viridiplantae</taxon>
        <taxon>Streptophyta</taxon>
        <taxon>Embryophyta</taxon>
        <taxon>Marchantiophyta</taxon>
        <taxon>Marchantiopsida</taxon>
        <taxon>Marchantiidae</taxon>
        <taxon>Marchantiales</taxon>
        <taxon>Ricciaceae</taxon>
        <taxon>Riccia</taxon>
    </lineage>
</organism>
<dbReference type="InterPro" id="IPR029058">
    <property type="entry name" value="AB_hydrolase_fold"/>
</dbReference>
<evidence type="ECO:0000256" key="6">
    <source>
        <dbReference type="ARBA" id="ARBA00023136"/>
    </source>
</evidence>
<evidence type="ECO:0000256" key="1">
    <source>
        <dbReference type="ARBA" id="ARBA00004173"/>
    </source>
</evidence>
<evidence type="ECO:0000256" key="2">
    <source>
        <dbReference type="ARBA" id="ARBA00004240"/>
    </source>
</evidence>
<keyword evidence="4" id="KW-0256">Endoplasmic reticulum</keyword>
<dbReference type="GO" id="GO:0016020">
    <property type="term" value="C:membrane"/>
    <property type="evidence" value="ECO:0007669"/>
    <property type="project" value="UniProtKB-SubCell"/>
</dbReference>
<accession>A0ABD1YK28</accession>
<protein>
    <recommendedName>
        <fullName evidence="9">DUF676 domain-containing protein</fullName>
    </recommendedName>
</protein>
<dbReference type="Proteomes" id="UP001605036">
    <property type="component" value="Unassembled WGS sequence"/>
</dbReference>
<dbReference type="Gene3D" id="3.40.50.1820">
    <property type="entry name" value="alpha/beta hydrolase"/>
    <property type="match status" value="1"/>
</dbReference>
<dbReference type="PANTHER" id="PTHR48182">
    <property type="entry name" value="PROTEIN SERAC1"/>
    <property type="match status" value="1"/>
</dbReference>
<sequence length="257" mass="29350">MSSNRTRESQHQKFEGRRVNDHVYQLCPDRNENTVQPADVDIILFHGLQMPGREHPEAYWRTWKMRESEDFWPETLLPQLLNEPGGKTLRARVLAICYEGRLDQGYEARSGGAKVEAAGVTDDYLLVENLIENLVFDDRVDAGQNVPLFLLGHDLGGILIKLFVIGVENKEATMNDHEAIQQEKLRKFLGNLRSVHFFATPHSGASIMDKVVESIESKPGTPQHEMLHYLKVLNNKKSRVNQAFTHYGIKLVNLEIH</sequence>
<dbReference type="PANTHER" id="PTHR48182:SF2">
    <property type="entry name" value="PROTEIN SERAC1"/>
    <property type="match status" value="1"/>
</dbReference>
<evidence type="ECO:0000256" key="3">
    <source>
        <dbReference type="ARBA" id="ARBA00004370"/>
    </source>
</evidence>
<dbReference type="GO" id="GO:0005739">
    <property type="term" value="C:mitochondrion"/>
    <property type="evidence" value="ECO:0007669"/>
    <property type="project" value="UniProtKB-SubCell"/>
</dbReference>
<gene>
    <name evidence="7" type="ORF">R1flu_015764</name>
</gene>
<dbReference type="InterPro" id="IPR052374">
    <property type="entry name" value="SERAC1"/>
</dbReference>
<dbReference type="SUPFAM" id="SSF53474">
    <property type="entry name" value="alpha/beta-Hydrolases"/>
    <property type="match status" value="1"/>
</dbReference>
<dbReference type="GO" id="GO:0005783">
    <property type="term" value="C:endoplasmic reticulum"/>
    <property type="evidence" value="ECO:0007669"/>
    <property type="project" value="UniProtKB-SubCell"/>
</dbReference>
<evidence type="ECO:0000313" key="7">
    <source>
        <dbReference type="EMBL" id="KAL2631078.1"/>
    </source>
</evidence>
<evidence type="ECO:0000256" key="5">
    <source>
        <dbReference type="ARBA" id="ARBA00023128"/>
    </source>
</evidence>
<dbReference type="EMBL" id="JBHFFA010000004">
    <property type="protein sequence ID" value="KAL2631078.1"/>
    <property type="molecule type" value="Genomic_DNA"/>
</dbReference>
<dbReference type="AlphaFoldDB" id="A0ABD1YK28"/>
<keyword evidence="5" id="KW-0496">Mitochondrion</keyword>
<reference evidence="7 8" key="1">
    <citation type="submission" date="2024-09" db="EMBL/GenBank/DDBJ databases">
        <title>Chromosome-scale assembly of Riccia fluitans.</title>
        <authorList>
            <person name="Paukszto L."/>
            <person name="Sawicki J."/>
            <person name="Karawczyk K."/>
            <person name="Piernik-Szablinska J."/>
            <person name="Szczecinska M."/>
            <person name="Mazdziarz M."/>
        </authorList>
    </citation>
    <scope>NUCLEOTIDE SEQUENCE [LARGE SCALE GENOMIC DNA]</scope>
    <source>
        <strain evidence="7">Rf_01</strain>
        <tissue evidence="7">Aerial parts of the thallus</tissue>
    </source>
</reference>
<evidence type="ECO:0008006" key="9">
    <source>
        <dbReference type="Google" id="ProtNLM"/>
    </source>
</evidence>
<evidence type="ECO:0000256" key="4">
    <source>
        <dbReference type="ARBA" id="ARBA00022824"/>
    </source>
</evidence>
<comment type="caution">
    <text evidence="7">The sequence shown here is derived from an EMBL/GenBank/DDBJ whole genome shotgun (WGS) entry which is preliminary data.</text>
</comment>
<keyword evidence="6" id="KW-0472">Membrane</keyword>
<comment type="subcellular location">
    <subcellularLocation>
        <location evidence="2">Endoplasmic reticulum</location>
    </subcellularLocation>
    <subcellularLocation>
        <location evidence="3">Membrane</location>
    </subcellularLocation>
    <subcellularLocation>
        <location evidence="1">Mitochondrion</location>
    </subcellularLocation>
</comment>
<keyword evidence="8" id="KW-1185">Reference proteome</keyword>
<evidence type="ECO:0000313" key="8">
    <source>
        <dbReference type="Proteomes" id="UP001605036"/>
    </source>
</evidence>
<proteinExistence type="predicted"/>